<evidence type="ECO:0000313" key="3">
    <source>
        <dbReference type="EMBL" id="SMC54047.1"/>
    </source>
</evidence>
<keyword evidence="4" id="KW-1185">Reference proteome</keyword>
<dbReference type="Pfam" id="PF04149">
    <property type="entry name" value="DUF397"/>
    <property type="match status" value="1"/>
</dbReference>
<dbReference type="InterPro" id="IPR007278">
    <property type="entry name" value="DUF397"/>
</dbReference>
<reference evidence="3 4" key="1">
    <citation type="submission" date="2017-04" db="EMBL/GenBank/DDBJ databases">
        <authorList>
            <person name="Afonso C.L."/>
            <person name="Miller P.J."/>
            <person name="Scott M.A."/>
            <person name="Spackman E."/>
            <person name="Goraichik I."/>
            <person name="Dimitrov K.M."/>
            <person name="Suarez D.L."/>
            <person name="Swayne D.E."/>
        </authorList>
    </citation>
    <scope>NUCLEOTIDE SEQUENCE [LARGE SCALE GENOMIC DNA]</scope>
    <source>
        <strain evidence="3 4">DSM 43828</strain>
    </source>
</reference>
<accession>A0A1Y5WYF8</accession>
<sequence length="69" mass="7478">MHTAASLPADLSWRKSSRSGKNGNCVELAWVDADRVAVRNSRNPRGGVVLYRSGQLRALLTGIKEGVLD</sequence>
<dbReference type="OrthoDB" id="4558943at2"/>
<dbReference type="EMBL" id="FWXV01000001">
    <property type="protein sequence ID" value="SMC54047.1"/>
    <property type="molecule type" value="Genomic_DNA"/>
</dbReference>
<name>A0A1Y5WYF8_KIBAR</name>
<evidence type="ECO:0000256" key="1">
    <source>
        <dbReference type="SAM" id="MobiDB-lite"/>
    </source>
</evidence>
<proteinExistence type="predicted"/>
<organism evidence="3 4">
    <name type="scientific">Kibdelosporangium aridum</name>
    <dbReference type="NCBI Taxonomy" id="2030"/>
    <lineage>
        <taxon>Bacteria</taxon>
        <taxon>Bacillati</taxon>
        <taxon>Actinomycetota</taxon>
        <taxon>Actinomycetes</taxon>
        <taxon>Pseudonocardiales</taxon>
        <taxon>Pseudonocardiaceae</taxon>
        <taxon>Kibdelosporangium</taxon>
    </lineage>
</organism>
<dbReference type="RefSeq" id="WP_084424355.1">
    <property type="nucleotide sequence ID" value="NZ_FWXV01000001.1"/>
</dbReference>
<evidence type="ECO:0000259" key="2">
    <source>
        <dbReference type="Pfam" id="PF04149"/>
    </source>
</evidence>
<gene>
    <name evidence="3" type="ORF">SAMN05661093_00467</name>
</gene>
<feature type="region of interest" description="Disordered" evidence="1">
    <location>
        <begin position="1"/>
        <end position="22"/>
    </location>
</feature>
<dbReference type="AlphaFoldDB" id="A0A1Y5WYF8"/>
<dbReference type="Proteomes" id="UP000192674">
    <property type="component" value="Unassembled WGS sequence"/>
</dbReference>
<feature type="domain" description="DUF397" evidence="2">
    <location>
        <begin position="12"/>
        <end position="64"/>
    </location>
</feature>
<evidence type="ECO:0000313" key="4">
    <source>
        <dbReference type="Proteomes" id="UP000192674"/>
    </source>
</evidence>
<protein>
    <recommendedName>
        <fullName evidence="2">DUF397 domain-containing protein</fullName>
    </recommendedName>
</protein>